<name>A0A6S6TFS8_9BACT</name>
<dbReference type="AlphaFoldDB" id="A0A6S6TFS8"/>
<proteinExistence type="predicted"/>
<evidence type="ECO:0008006" key="2">
    <source>
        <dbReference type="Google" id="ProtNLM"/>
    </source>
</evidence>
<organism evidence="1">
    <name type="scientific">uncultured Sulfurovum sp</name>
    <dbReference type="NCBI Taxonomy" id="269237"/>
    <lineage>
        <taxon>Bacteria</taxon>
        <taxon>Pseudomonadati</taxon>
        <taxon>Campylobacterota</taxon>
        <taxon>Epsilonproteobacteria</taxon>
        <taxon>Campylobacterales</taxon>
        <taxon>Sulfurovaceae</taxon>
        <taxon>Sulfurovum</taxon>
        <taxon>environmental samples</taxon>
    </lineage>
</organism>
<dbReference type="EMBL" id="CACVAU010000050">
    <property type="protein sequence ID" value="CAA6817067.1"/>
    <property type="molecule type" value="Genomic_DNA"/>
</dbReference>
<reference evidence="1" key="1">
    <citation type="submission" date="2020-01" db="EMBL/GenBank/DDBJ databases">
        <authorList>
            <person name="Meier V. D."/>
            <person name="Meier V D."/>
        </authorList>
    </citation>
    <scope>NUCLEOTIDE SEQUENCE</scope>
    <source>
        <strain evidence="1">HLG_WM_MAG_05</strain>
    </source>
</reference>
<accession>A0A6S6TFS8</accession>
<protein>
    <recommendedName>
        <fullName evidence="2">Outer membrane protein beta-barrel domain-containing protein</fullName>
    </recommendedName>
</protein>
<gene>
    <name evidence="1" type="ORF">HELGO_WM4740</name>
</gene>
<evidence type="ECO:0000313" key="1">
    <source>
        <dbReference type="EMBL" id="CAA6817067.1"/>
    </source>
</evidence>
<sequence length="178" mass="20462">MTNVYAKDNNVFLDTKFTVPLSGTSKFIEDARNETAKSPLAFFGVSLGYSIELIEDYTLEPSLGYFINTEGIIDGKNRNFNYNYYDFTLPIMYYKKGFKGGIFMRYMKIPSFEVSDFYNERAELLKDKDAYSIGLKAVTSSWFISYEYLFNGKYSSVDKLITVDIEGSRISVGLRNTF</sequence>